<evidence type="ECO:0000256" key="1">
    <source>
        <dbReference type="SAM" id="SignalP"/>
    </source>
</evidence>
<evidence type="ECO:0000313" key="3">
    <source>
        <dbReference type="Proteomes" id="UP000887540"/>
    </source>
</evidence>
<dbReference type="SUPFAM" id="SSF53300">
    <property type="entry name" value="vWA-like"/>
    <property type="match status" value="1"/>
</dbReference>
<keyword evidence="3" id="KW-1185">Reference proteome</keyword>
<dbReference type="Pfam" id="PF00092">
    <property type="entry name" value="VWA"/>
    <property type="match status" value="1"/>
</dbReference>
<feature type="signal peptide" evidence="1">
    <location>
        <begin position="1"/>
        <end position="20"/>
    </location>
</feature>
<dbReference type="AlphaFoldDB" id="A0A914DEQ7"/>
<proteinExistence type="predicted"/>
<dbReference type="InterPro" id="IPR002035">
    <property type="entry name" value="VWF_A"/>
</dbReference>
<dbReference type="Gene3D" id="3.40.50.410">
    <property type="entry name" value="von Willebrand factor, type A domain"/>
    <property type="match status" value="1"/>
</dbReference>
<dbReference type="Proteomes" id="UP000887540">
    <property type="component" value="Unplaced"/>
</dbReference>
<feature type="chain" id="PRO_5037366260" evidence="1">
    <location>
        <begin position="21"/>
        <end position="183"/>
    </location>
</feature>
<dbReference type="InterPro" id="IPR036465">
    <property type="entry name" value="vWFA_dom_sf"/>
</dbReference>
<organism evidence="3 4">
    <name type="scientific">Acrobeloides nanus</name>
    <dbReference type="NCBI Taxonomy" id="290746"/>
    <lineage>
        <taxon>Eukaryota</taxon>
        <taxon>Metazoa</taxon>
        <taxon>Ecdysozoa</taxon>
        <taxon>Nematoda</taxon>
        <taxon>Chromadorea</taxon>
        <taxon>Rhabditida</taxon>
        <taxon>Tylenchina</taxon>
        <taxon>Cephalobomorpha</taxon>
        <taxon>Cephaloboidea</taxon>
        <taxon>Cephalobidae</taxon>
        <taxon>Acrobeloides</taxon>
    </lineage>
</organism>
<name>A0A914DEQ7_9BILA</name>
<sequence length="183" mass="20258">MKLLLSRFFIFTLFFLPCTTYVINEKNAVKEIPQILATADAKACAMNANKAWVDVALLIDNSANMGASNLRKISTIASLIFSKFTIGNSPKISHDHRNTRVAVLSYNLQATVEANFSSITSLQDLANVLNGIQVSTNKEANIYSVWLQSRTLDPFCGSNIQDVTNCIQAFRPRVMIYFAAANK</sequence>
<protein>
    <submittedName>
        <fullName evidence="4">VWFA domain-containing protein</fullName>
    </submittedName>
</protein>
<feature type="domain" description="VWFA" evidence="2">
    <location>
        <begin position="54"/>
        <end position="142"/>
    </location>
</feature>
<evidence type="ECO:0000259" key="2">
    <source>
        <dbReference type="PROSITE" id="PS50234"/>
    </source>
</evidence>
<keyword evidence="1" id="KW-0732">Signal</keyword>
<dbReference type="WBParaSite" id="ACRNAN_scaffold231.g8077.t1">
    <property type="protein sequence ID" value="ACRNAN_scaffold231.g8077.t1"/>
    <property type="gene ID" value="ACRNAN_scaffold231.g8077"/>
</dbReference>
<dbReference type="PROSITE" id="PS50234">
    <property type="entry name" value="VWFA"/>
    <property type="match status" value="1"/>
</dbReference>
<reference evidence="4" key="1">
    <citation type="submission" date="2022-11" db="UniProtKB">
        <authorList>
            <consortium name="WormBaseParasite"/>
        </authorList>
    </citation>
    <scope>IDENTIFICATION</scope>
</reference>
<evidence type="ECO:0000313" key="4">
    <source>
        <dbReference type="WBParaSite" id="ACRNAN_scaffold231.g8077.t1"/>
    </source>
</evidence>
<accession>A0A914DEQ7</accession>